<keyword evidence="2" id="KW-0805">Transcription regulation</keyword>
<evidence type="ECO:0000259" key="5">
    <source>
        <dbReference type="Pfam" id="PF04198"/>
    </source>
</evidence>
<dbReference type="InterPro" id="IPR009057">
    <property type="entry name" value="Homeodomain-like_sf"/>
</dbReference>
<dbReference type="Proteomes" id="UP001072034">
    <property type="component" value="Unassembled WGS sequence"/>
</dbReference>
<dbReference type="Pfam" id="PF04198">
    <property type="entry name" value="Sugar-bind"/>
    <property type="match status" value="1"/>
</dbReference>
<dbReference type="PANTHER" id="PTHR34294">
    <property type="entry name" value="TRANSCRIPTIONAL REGULATOR-RELATED"/>
    <property type="match status" value="1"/>
</dbReference>
<keyword evidence="7" id="KW-1185">Reference proteome</keyword>
<dbReference type="InterPro" id="IPR051054">
    <property type="entry name" value="SorC_transcr_regulators"/>
</dbReference>
<protein>
    <submittedName>
        <fullName evidence="6">Helix-turn-helix domain-containing protein</fullName>
    </submittedName>
</protein>
<dbReference type="SUPFAM" id="SSF100950">
    <property type="entry name" value="NagB/RpiA/CoA transferase-like"/>
    <property type="match status" value="1"/>
</dbReference>
<dbReference type="InterPro" id="IPR007324">
    <property type="entry name" value="Sugar-bd_dom_put"/>
</dbReference>
<accession>A0ABT4IC46</accession>
<name>A0ABT4IC46_9ACTO</name>
<organism evidence="6 7">
    <name type="scientific">Actinomyces israelii</name>
    <dbReference type="NCBI Taxonomy" id="1659"/>
    <lineage>
        <taxon>Bacteria</taxon>
        <taxon>Bacillati</taxon>
        <taxon>Actinomycetota</taxon>
        <taxon>Actinomycetes</taxon>
        <taxon>Actinomycetales</taxon>
        <taxon>Actinomycetaceae</taxon>
        <taxon>Actinomyces</taxon>
    </lineage>
</organism>
<keyword evidence="4" id="KW-0804">Transcription</keyword>
<evidence type="ECO:0000256" key="1">
    <source>
        <dbReference type="ARBA" id="ARBA00010466"/>
    </source>
</evidence>
<dbReference type="InterPro" id="IPR037171">
    <property type="entry name" value="NagB/RpiA_transferase-like"/>
</dbReference>
<gene>
    <name evidence="6" type="ORF">OHJ16_14870</name>
</gene>
<evidence type="ECO:0000313" key="7">
    <source>
        <dbReference type="Proteomes" id="UP001072034"/>
    </source>
</evidence>
<dbReference type="Pfam" id="PF13384">
    <property type="entry name" value="HTH_23"/>
    <property type="match status" value="1"/>
</dbReference>
<keyword evidence="3" id="KW-0238">DNA-binding</keyword>
<evidence type="ECO:0000256" key="2">
    <source>
        <dbReference type="ARBA" id="ARBA00023015"/>
    </source>
</evidence>
<dbReference type="EMBL" id="JAPTMY010000047">
    <property type="protein sequence ID" value="MCZ0859319.1"/>
    <property type="molecule type" value="Genomic_DNA"/>
</dbReference>
<reference evidence="6" key="1">
    <citation type="submission" date="2022-10" db="EMBL/GenBank/DDBJ databases">
        <title>Genome sequence of Actinomyces israelii ATCC 10048.</title>
        <authorList>
            <person name="Watt R.M."/>
            <person name="Tong W.M."/>
        </authorList>
    </citation>
    <scope>NUCLEOTIDE SEQUENCE</scope>
    <source>
        <strain evidence="6">ATCC 10048</strain>
    </source>
</reference>
<sequence>MGYRTLSPRERARLADAAQMYWVEGQKVEAVARALDVSRSTVSRMLARARRERIIEFTVHRHEDSTVALRRELAARYGVGAAVPPVEGGAPAAVRRHAVGEEAAAWLAGTVSPGTVITVSWGLTVEAMSACLRRRRSAGVHVVQLHGSGNVASIGENYAGEVLGRFGAAFDARVHLLPVPAVFDSERARDVMWAERSVREVIALRDRSDVLVTSIGTSNGETPSRLYSSGYITQEDLDALEAQHVVGNLGSTFFRADGTADRIALNRRTTGMSLDQIRRIPRRLLVVADPGKAAALHAALAAGLATHVVVDPDTAHELLGQGAPSERPR</sequence>
<dbReference type="PANTHER" id="PTHR34294:SF1">
    <property type="entry name" value="TRANSCRIPTIONAL REGULATOR LSRR"/>
    <property type="match status" value="1"/>
</dbReference>
<comment type="caution">
    <text evidence="6">The sequence shown here is derived from an EMBL/GenBank/DDBJ whole genome shotgun (WGS) entry which is preliminary data.</text>
</comment>
<feature type="domain" description="Sugar-binding" evidence="5">
    <location>
        <begin position="67"/>
        <end position="319"/>
    </location>
</feature>
<dbReference type="SUPFAM" id="SSF46689">
    <property type="entry name" value="Homeodomain-like"/>
    <property type="match status" value="1"/>
</dbReference>
<evidence type="ECO:0000313" key="6">
    <source>
        <dbReference type="EMBL" id="MCZ0859319.1"/>
    </source>
</evidence>
<proteinExistence type="inferred from homology"/>
<comment type="similarity">
    <text evidence="1">Belongs to the SorC transcriptional regulatory family.</text>
</comment>
<evidence type="ECO:0000256" key="3">
    <source>
        <dbReference type="ARBA" id="ARBA00023125"/>
    </source>
</evidence>
<dbReference type="RefSeq" id="WP_268918554.1">
    <property type="nucleotide sequence ID" value="NZ_CAJPNG010000026.1"/>
</dbReference>
<dbReference type="Gene3D" id="1.10.10.10">
    <property type="entry name" value="Winged helix-like DNA-binding domain superfamily/Winged helix DNA-binding domain"/>
    <property type="match status" value="1"/>
</dbReference>
<dbReference type="InterPro" id="IPR036388">
    <property type="entry name" value="WH-like_DNA-bd_sf"/>
</dbReference>
<evidence type="ECO:0000256" key="4">
    <source>
        <dbReference type="ARBA" id="ARBA00023163"/>
    </source>
</evidence>
<dbReference type="Gene3D" id="3.40.50.1360">
    <property type="match status" value="1"/>
</dbReference>